<dbReference type="InterPro" id="IPR009091">
    <property type="entry name" value="RCC1/BLIP-II"/>
</dbReference>
<dbReference type="EMBL" id="CAXAMN010024906">
    <property type="protein sequence ID" value="CAK9090881.1"/>
    <property type="molecule type" value="Genomic_DNA"/>
</dbReference>
<evidence type="ECO:0000256" key="4">
    <source>
        <dbReference type="ARBA" id="ARBA00022737"/>
    </source>
</evidence>
<dbReference type="PROSITE" id="PS00626">
    <property type="entry name" value="RCC1_2"/>
    <property type="match status" value="3"/>
</dbReference>
<evidence type="ECO:0000313" key="15">
    <source>
        <dbReference type="Proteomes" id="UP001642484"/>
    </source>
</evidence>
<dbReference type="Gene3D" id="2.130.10.30">
    <property type="entry name" value="Regulator of chromosome condensation 1/beta-lactamase-inhibitor protein II"/>
    <property type="match status" value="3"/>
</dbReference>
<dbReference type="PANTHER" id="PTHR22870:SF360">
    <property type="entry name" value="ULTRAVIOLET-B RECEPTOR UVR8"/>
    <property type="match status" value="1"/>
</dbReference>
<reference evidence="14 15" key="1">
    <citation type="submission" date="2024-02" db="EMBL/GenBank/DDBJ databases">
        <authorList>
            <person name="Chen Y."/>
            <person name="Shah S."/>
            <person name="Dougan E. K."/>
            <person name="Thang M."/>
            <person name="Chan C."/>
        </authorList>
    </citation>
    <scope>NUCLEOTIDE SEQUENCE [LARGE SCALE GENOMIC DNA]</scope>
</reference>
<keyword evidence="3 11" id="KW-0812">Transmembrane</keyword>
<keyword evidence="4" id="KW-0677">Repeat</keyword>
<dbReference type="InterPro" id="IPR000408">
    <property type="entry name" value="Reg_chr_condens"/>
</dbReference>
<keyword evidence="8" id="KW-0443">Lipid metabolism</keyword>
<keyword evidence="15" id="KW-1185">Reference proteome</keyword>
<dbReference type="PROSITE" id="PS50012">
    <property type="entry name" value="RCC1_3"/>
    <property type="match status" value="6"/>
</dbReference>
<evidence type="ECO:0000256" key="8">
    <source>
        <dbReference type="ARBA" id="ARBA00023098"/>
    </source>
</evidence>
<evidence type="ECO:0000256" key="9">
    <source>
        <dbReference type="ARBA" id="ARBA00023136"/>
    </source>
</evidence>
<name>A0ABP0QV88_9DINO</name>
<feature type="compositionally biased region" description="Polar residues" evidence="12">
    <location>
        <begin position="2181"/>
        <end position="2212"/>
    </location>
</feature>
<gene>
    <name evidence="14" type="ORF">CCMP2556_LOCUS43637</name>
</gene>
<feature type="region of interest" description="Disordered" evidence="12">
    <location>
        <begin position="2286"/>
        <end position="2307"/>
    </location>
</feature>
<dbReference type="InterPro" id="IPR008936">
    <property type="entry name" value="Rho_GTPase_activation_prot"/>
</dbReference>
<evidence type="ECO:0000256" key="1">
    <source>
        <dbReference type="ARBA" id="ARBA00004141"/>
    </source>
</evidence>
<dbReference type="InterPro" id="IPR015876">
    <property type="entry name" value="Acyl-CoA_DS"/>
</dbReference>
<proteinExistence type="inferred from homology"/>
<feature type="repeat" description="RCC1" evidence="10">
    <location>
        <begin position="2600"/>
        <end position="2663"/>
    </location>
</feature>
<keyword evidence="7 11" id="KW-0560">Oxidoreductase</keyword>
<keyword evidence="5" id="KW-0276">Fatty acid metabolism</keyword>
<feature type="repeat" description="RCC1" evidence="10">
    <location>
        <begin position="2433"/>
        <end position="2489"/>
    </location>
</feature>
<dbReference type="InterPro" id="IPR058923">
    <property type="entry name" value="RCC1-like_dom"/>
</dbReference>
<comment type="subcellular location">
    <subcellularLocation>
        <location evidence="1">Membrane</location>
        <topology evidence="1">Multi-pass membrane protein</topology>
    </subcellularLocation>
</comment>
<comment type="similarity">
    <text evidence="2 11">Belongs to the fatty acid desaturase type 1 family.</text>
</comment>
<sequence>MTSQALVVKHDEEVLFQHFLQLRREVRRRRSGAAAAVADVHTAEERLEVTDTKEETKGFQAFLENGQVKAGKMKDLLGCLATSPLTPKERFEVLGALQQTEEGRLGRMVELNGHHLLCQWIFKDEVPVARAALGLLKRLKFKEPEKLKLMELLERLPREELTPQVAACRKKWKLAPKPKPAPCTVVDEEEARRVKRKIQENEEKKIIEQINELGRLLDEREEPKQVSNLHGVKVTYIAAGEAHTAAVDQLGGLFTWGQGSYGRCGHGVGTDMPSPARVESLSGLSMSQVALGLMHSVTKSVKGQLYSWGKGPATGFDVADVITTPRQVKLDLRDPVYQIAAGPLHTVVLMQNGSVIYFGSGTEGRLPYRNNLDGSLEDVPAPTLLKPPELKVKGWAQEKNTKTWQRNREASWWPSRLCCGSSSSAVLTGGRMVSAIAVWCTATAVARAARCVAARARHAIRLWAALLRVLLLQLQCRIAWLALVALVIEGDTYVDVYHNGAYVAADISTSLIPLNGVRRVVASDTPAKVMVFPLGLDKGDVLAFRLITSRPELVNVSNALGQNTEYPAPLGMIMASRNGMLSTSDLKCSTQEKENNDERTPFFFREFNDTLWKPAYEQPSNCCPWRDPQEVWYRMNAKWIGANPVDFGNMSGPRQLNCRYHVPGDTVVGNLPAAETANAGDVNDTAPLLNVTALEISTSVTKILFNVEREANIYCGVIDARYELRVPTHLELKSWGESAMNVKGQLWAMALIGSEFSASELNATVLQRVQVNTLEDCEARCIARDLCVAMEFYVVGQDVISGTNCKLLQDEYDTNNRFPESPIASFTQKYKYLAKPEHTITISGLLFPNTVYNTYCSAEDPVTLVHSNWSAIGRTYQTARTGGCFNCGNEIPPEIFVWGGFVGARTLGLVASASQPGRIFCNAFEVNASQAPTISGELIREPNIFAILTSTGASISLTLGNLLPETEYHVACMAESDGGTESVLQQMEATRRSLTTEKEDSTISSMRIVRDRLMFWDEITVSTQLISIGYLWCQVFPTENIRELGLPTAESLKEGDNLKVADLQELSSVTFSELDPNTSYDVWCTSEYNDFRDDQAGQDLLTPFPKSTVLSIDSSYYTADVLVYLTKGPADVYCQAYPWALRPFTERPAIPTATMLKTSPFRTTYFNTPSGMVMIFLENLVPGRYYDVYCFSETHVPADATGADTVAQFGMDPPSILETRTQLLTQGPFFDDLGWSCVSGRPCNVSDLLGVGLSKHDGLFVRADGCPERCRCSGVADPLSKGAECTPISQDVTVQAGVGLSDAKDLRGSWCYVAPGACRDEEVSQVFPQMMLSYQVCSYLLEAGSGTVVSGFPNGGLSQTFDGRSFSWGDGPVVAVGRTYDLCWCNGTASSCTLEADFSVRLGPLHFGGPSTEQAQKVEVCRAGMPCVISGFEGQAIENGSRLVVLPLDPRGCLWQRVSQADSPGLTDFPNLGVSETFDEITRSYHFFGVPLIARGGRYNICWCGPPPVGITKVPGKDYRQPDGLVPPPCPPTRDEDGGHFLSPAGVLQLLGPSGQPETICRLGVSCVVPQVIGEGLQGSDRVAALQQCGQPANPPLGWQQGAEALGTDRWTSAGWLSRGPSLSHEMLQSFGAPGVEAAEGVNASDRGIYGFPNMGISVPSSIVGHVTWGGPVWAFAGSYLLCWCGADATTTGCQSPADFLVPFGHLILNGPAVLPLAAQEFRCVRVRQCEIADFQGTMPPTSKIMVASGECGTPAPMGFPLKGQSLPSRDGRHFEWSSEPITTDPGKYRLCWCTEGQDCVLPSQYLSYAGIMQIKFPTYSPLRFFCGLARPCNISGIRGEGLSNEDRVMLLTNCGGGILEETTFLEGAFSIRAYDSGGTFLLPPSVQSVSYQVCWCAAEQTCANPRDFTVSLGIVDFGGPLPDVVYRCFEWEPCEIPDLEGTTLGDGDRLLVVPDGTNCLDLVNRRVHQEGFPFDGISLPATSDGKRYSWGSGLVRAAPGFYALCWCSSNATDGDCQDGPFSAPGGVIRVGSSREFQFISNPHESPPRAMDPQLSWLLAVPLPALFFGAICLGIARVRGRRGGREAPEAPPLRQEVSAQLSAQRLRSMMTLDAKEVADTRNDISKLLESGRNSKDQKSGVLALYGVFRQHLQGRAQRMKEKNKKSNETNKGPKRLVRQGTGLSRSSGQSHPSSTNIQSEKSDYSFKSSNSNKLVSHIPLPPRLDIHHFRSPSAGIPGLVPDIIHSDFDQDMLAPVDEDMEVEDYDLAGDEDEGFEDFRREKAGAAQGWRARGGAQEHPRGTGEVPPGGMAMENLWLWGQKEISGVGDISELVEMMDEDPENTILDTNGDCWLPVPLKTGVRCRTVRMVAMGYEHCLIVTADSLMYAWGNGSKGQLGTGSMQAADTPQFITYPTDVLDVAAGEEHSACLIEGGECFTWGNAVGGRLGLGSCLTDGEQLSPKRVVIDQTELRVLRSVACGSQHSALITQDGRLLTFGTGWFGRLGNGEKDNEYMPKLVDLASQVKEVHCATYHTCIVDSSDRLWVCGRDSSLCRDGQNHVYRPILFEPFNQPGAARGVRSLATVEQHTLVAAYPMSKPETVELWVWGKNDRGQLGLPPSAAPVIDLPWQLKIPQLEEMQESGSIELDIVQVATGIHHSMCLAVTTDTKNNRQPLVYAWGSSGSGRLGFEPDELDKLQMLQIREMNKGKVPERTQMTGPKHLRIYPPIKVANRWRKGQKDAGHHVVAEKPQSIDKESRKWMDCQQKLFEESPDFKTKALQDQEKKAEKTCKSQLDFIRHLWEKPTSRTDLTEYTLRQLRKEIEVEYVRTLHALNMSGSGDGPQMEKLMWVKTDVDIKKKLLKFEELLWILQQQPLYMARLSAALRKNNVQDSEHQIFRKMCQRIFHDLFQPRTLHLCKSTLQLIAQSEVEQARNISELFHPAKSHATFLITQLATHAAFVDGIAFPILNPEDETSLVSMIIKYTMMKKDGESPRIAGTSEQDLNVVTGVFVTHWFEYQELVQKAFADRPAPPGSEKNRYLNFQTELLAFQRSCVEDSRSSEREKDVYAGCIPKFIRNFVRQIFEDERAKDFKMLLVSCFKALRASPAAKGIEQSDPKFCTPIASIVLANILASVLEAAQTPHFSLVVLKIRKKVFESHMNRMKNAGKNDGDFDPLDVAELLVERVLYNIQALAKVFQRTVHKQVFQTQFQTKPDQVLKEEPESRQICDEIKDFTCQILHEQFSQIRAGGWSEEMLCTLPLRQSGSWPMARPMAHVRRRRYVHRMWSNRILAQAIGIPLRHVLALYGLSLCLRGRVSSKTGLLALLLWPISGLGVTAGAHRYWTHHSYKASTILETLLMVMFSIADQGPIEGWALTHAMHHVASDTYWDPHNRSLGFWHAHIGWLFATKKFQLSSVEYRKVVRGLSPLVHFHDRNCLWWDPLWSLGLPSLLCSFWSDPWTGLFVAGALRWALVQHITFAVNSVAHGTLRHDDVYSFDPAADGVGPRVSLAVTLFSLGEGWHDYHHLFPWDYAAAELGALEQFNPTKVFIDVCYWLGLAHSRRRCSRRLQDLRRLQLLGLREEMGFGYDTWVICKILQASTRGSGAGAVHNLKMEPSRHGEEYGNLVDIQVEHTSHKVVELAQDPIAAELATDLYMSHFTLQNTMVSMSALDLLNMANVLFRHKKDMYPNDTQDQLSEVLDDLMHRRPLEKPRTEHGQLVTEELSEYHPHGHLWLASQHGEWHNFRLKARFMEYLHGPDDQPMLCHHSQAPIPGRLAMEHQRSLSRQGEVHLVKKYTIPDEEKSMLPLMTLAGLPEPVEVYEHLEEIIQELSGNKRENDDVKYQITGQNWIDLRTGFSKIQKALQQDIKDGNASSKMRGLVMDLEEGKKIIDEVMQAKRLEVEFMKYIDRSVQRRYVHARYLESASQRDKLIFKCRESYLSDLKEHVETLQEVLKVSTDCTCPSRFTMAAAQRSEKISFLRLRRIKQRIRKTKPTPGQKIMDTMGTDDSRDAGKLQELKESIIPTQTFSLGQLESKGVVVRMHEKLPGKTRKHMSFTFQTCGEGFNVQIFLKTTLLKEFEISREQIEDMEMANKTSAASFAEDFVWMNGYRLRRLLTFIVVDNGV</sequence>
<evidence type="ECO:0000313" key="14">
    <source>
        <dbReference type="EMBL" id="CAK9090881.1"/>
    </source>
</evidence>
<evidence type="ECO:0000256" key="10">
    <source>
        <dbReference type="PROSITE-ProRule" id="PRU00235"/>
    </source>
</evidence>
<dbReference type="Pfam" id="PF25390">
    <property type="entry name" value="WD40_RLD"/>
    <property type="match status" value="1"/>
</dbReference>
<feature type="repeat" description="RCC1" evidence="10">
    <location>
        <begin position="2490"/>
        <end position="2539"/>
    </location>
</feature>
<evidence type="ECO:0000256" key="2">
    <source>
        <dbReference type="ARBA" id="ARBA00009295"/>
    </source>
</evidence>
<feature type="repeat" description="RCC1" evidence="10">
    <location>
        <begin position="303"/>
        <end position="352"/>
    </location>
</feature>
<evidence type="ECO:0000256" key="7">
    <source>
        <dbReference type="ARBA" id="ARBA00023002"/>
    </source>
</evidence>
<accession>A0ABP0QV88</accession>
<dbReference type="PANTHER" id="PTHR22870">
    <property type="entry name" value="REGULATOR OF CHROMOSOME CONDENSATION"/>
    <property type="match status" value="1"/>
</dbReference>
<feature type="repeat" description="RCC1" evidence="10">
    <location>
        <begin position="251"/>
        <end position="302"/>
    </location>
</feature>
<dbReference type="PRINTS" id="PR00075">
    <property type="entry name" value="FACDDSATRASE"/>
</dbReference>
<evidence type="ECO:0000256" key="6">
    <source>
        <dbReference type="ARBA" id="ARBA00022989"/>
    </source>
</evidence>
<feature type="compositionally biased region" description="Basic and acidic residues" evidence="12">
    <location>
        <begin position="2158"/>
        <end position="2168"/>
    </location>
</feature>
<feature type="region of interest" description="Disordered" evidence="12">
    <location>
        <begin position="2154"/>
        <end position="2212"/>
    </location>
</feature>
<feature type="repeat" description="RCC1" evidence="10">
    <location>
        <begin position="2383"/>
        <end position="2432"/>
    </location>
</feature>
<keyword evidence="11" id="KW-0275">Fatty acid biosynthesis</keyword>
<keyword evidence="11" id="KW-0444">Lipid biosynthesis</keyword>
<comment type="cofactor">
    <cofactor evidence="11">
        <name>Fe(2+)</name>
        <dbReference type="ChEBI" id="CHEBI:29033"/>
    </cofactor>
</comment>
<dbReference type="Proteomes" id="UP001642484">
    <property type="component" value="Unassembled WGS sequence"/>
</dbReference>
<dbReference type="Gene3D" id="1.10.506.10">
    <property type="entry name" value="GTPase Activation - p120gap, domain 1"/>
    <property type="match status" value="1"/>
</dbReference>
<comment type="caution">
    <text evidence="14">The sequence shown here is derived from an EMBL/GenBank/DDBJ whole genome shotgun (WGS) entry which is preliminary data.</text>
</comment>
<comment type="domain">
    <text evidence="11">The histidine box domains are involved in binding the catalytic metal ions.</text>
</comment>
<dbReference type="SUPFAM" id="SSF50985">
    <property type="entry name" value="RCC1/BLIP-II"/>
    <property type="match status" value="3"/>
</dbReference>
<evidence type="ECO:0000256" key="12">
    <source>
        <dbReference type="SAM" id="MobiDB-lite"/>
    </source>
</evidence>
<evidence type="ECO:0000256" key="11">
    <source>
        <dbReference type="RuleBase" id="RU000581"/>
    </source>
</evidence>
<evidence type="ECO:0000259" key="13">
    <source>
        <dbReference type="Pfam" id="PF25390"/>
    </source>
</evidence>
<feature type="domain" description="RCC1-like" evidence="13">
    <location>
        <begin position="2354"/>
        <end position="2701"/>
    </location>
</feature>
<organism evidence="14 15">
    <name type="scientific">Durusdinium trenchii</name>
    <dbReference type="NCBI Taxonomy" id="1381693"/>
    <lineage>
        <taxon>Eukaryota</taxon>
        <taxon>Sar</taxon>
        <taxon>Alveolata</taxon>
        <taxon>Dinophyceae</taxon>
        <taxon>Suessiales</taxon>
        <taxon>Symbiodiniaceae</taxon>
        <taxon>Durusdinium</taxon>
    </lineage>
</organism>
<protein>
    <recommendedName>
        <fullName evidence="13">RCC1-like domain-containing protein</fullName>
    </recommendedName>
</protein>
<dbReference type="InterPro" id="IPR051210">
    <property type="entry name" value="Ub_ligase/GEF_domain"/>
</dbReference>
<evidence type="ECO:0000256" key="3">
    <source>
        <dbReference type="ARBA" id="ARBA00022692"/>
    </source>
</evidence>
<dbReference type="Pfam" id="PF00415">
    <property type="entry name" value="RCC1"/>
    <property type="match status" value="1"/>
</dbReference>
<keyword evidence="6" id="KW-1133">Transmembrane helix</keyword>
<keyword evidence="9" id="KW-0472">Membrane</keyword>
<dbReference type="CDD" id="cd03505">
    <property type="entry name" value="Delta9-FADS-like"/>
    <property type="match status" value="1"/>
</dbReference>
<evidence type="ECO:0000256" key="5">
    <source>
        <dbReference type="ARBA" id="ARBA00022832"/>
    </source>
</evidence>